<dbReference type="InterPro" id="IPR051122">
    <property type="entry name" value="SDR_DHRS6-like"/>
</dbReference>
<dbReference type="SUPFAM" id="SSF51735">
    <property type="entry name" value="NAD(P)-binding Rossmann-fold domains"/>
    <property type="match status" value="1"/>
</dbReference>
<dbReference type="PANTHER" id="PTHR43477:SF1">
    <property type="entry name" value="DIHYDROANTICAPSIN 7-DEHYDROGENASE"/>
    <property type="match status" value="1"/>
</dbReference>
<keyword evidence="4" id="KW-1185">Reference proteome</keyword>
<evidence type="ECO:0000313" key="3">
    <source>
        <dbReference type="EMBL" id="QYM78121.1"/>
    </source>
</evidence>
<comment type="similarity">
    <text evidence="1">Belongs to the short-chain dehydrogenases/reductases (SDR) family.</text>
</comment>
<dbReference type="PRINTS" id="PR00081">
    <property type="entry name" value="GDHRDH"/>
</dbReference>
<proteinExistence type="inferred from homology"/>
<organism evidence="3 4">
    <name type="scientific">Horticoccus luteus</name>
    <dbReference type="NCBI Taxonomy" id="2862869"/>
    <lineage>
        <taxon>Bacteria</taxon>
        <taxon>Pseudomonadati</taxon>
        <taxon>Verrucomicrobiota</taxon>
        <taxon>Opitutia</taxon>
        <taxon>Opitutales</taxon>
        <taxon>Opitutaceae</taxon>
        <taxon>Horticoccus</taxon>
    </lineage>
</organism>
<name>A0A8F9TSB4_9BACT</name>
<dbReference type="InterPro" id="IPR036291">
    <property type="entry name" value="NAD(P)-bd_dom_sf"/>
</dbReference>
<dbReference type="Proteomes" id="UP000825051">
    <property type="component" value="Chromosome"/>
</dbReference>
<dbReference type="NCBIfam" id="NF005754">
    <property type="entry name" value="PRK07578.1"/>
    <property type="match status" value="1"/>
</dbReference>
<dbReference type="PANTHER" id="PTHR43477">
    <property type="entry name" value="DIHYDROANTICAPSIN 7-DEHYDROGENASE"/>
    <property type="match status" value="1"/>
</dbReference>
<dbReference type="AlphaFoldDB" id="A0A8F9TSB4"/>
<dbReference type="Pfam" id="PF13561">
    <property type="entry name" value="adh_short_C2"/>
    <property type="match status" value="1"/>
</dbReference>
<dbReference type="EMBL" id="CP080507">
    <property type="protein sequence ID" value="QYM78121.1"/>
    <property type="molecule type" value="Genomic_DNA"/>
</dbReference>
<dbReference type="GO" id="GO:0016491">
    <property type="term" value="F:oxidoreductase activity"/>
    <property type="evidence" value="ECO:0007669"/>
    <property type="project" value="UniProtKB-KW"/>
</dbReference>
<dbReference type="CDD" id="cd11731">
    <property type="entry name" value="Lin1944_like_SDR_c"/>
    <property type="match status" value="1"/>
</dbReference>
<dbReference type="InterPro" id="IPR002347">
    <property type="entry name" value="SDR_fam"/>
</dbReference>
<dbReference type="KEGG" id="ole:K0B96_12475"/>
<accession>A0A8F9TSB4</accession>
<sequence>MRILVIGATGTIGRAVVKSLGMRHEVIGASRQRAERRFDLAEPDSIRALFRDVGPVDAVVSAAGAAKFAPLAELSDADVQFSLANKLMGQVNLVRYGAEHVNDGGSFTLTSGVLSHSPMPGSAAISLVNAGLEGFARAAALELPRGIRVNVVSPPWVTETLIAYKMDPAPGRSARDVAELYEQSVEGYETGQVIEFPST</sequence>
<evidence type="ECO:0000313" key="4">
    <source>
        <dbReference type="Proteomes" id="UP000825051"/>
    </source>
</evidence>
<reference evidence="3" key="1">
    <citation type="submission" date="2021-08" db="EMBL/GenBank/DDBJ databases">
        <title>Genome of a novel bacterium of the phylum Verrucomicrobia, Oleiharenicola sp. KSB-15.</title>
        <authorList>
            <person name="Chung J.-H."/>
            <person name="Ahn J.-H."/>
            <person name="Yoon Y."/>
            <person name="Kim D.-Y."/>
            <person name="An S.-H."/>
            <person name="Park I."/>
            <person name="Yeon J."/>
        </authorList>
    </citation>
    <scope>NUCLEOTIDE SEQUENCE</scope>
    <source>
        <strain evidence="3">KSB-15</strain>
    </source>
</reference>
<protein>
    <submittedName>
        <fullName evidence="3">Short chain dehydrogenase</fullName>
    </submittedName>
</protein>
<gene>
    <name evidence="3" type="ORF">K0B96_12475</name>
</gene>
<dbReference type="Gene3D" id="3.40.50.720">
    <property type="entry name" value="NAD(P)-binding Rossmann-like Domain"/>
    <property type="match status" value="1"/>
</dbReference>
<keyword evidence="2" id="KW-0560">Oxidoreductase</keyword>
<evidence type="ECO:0000256" key="1">
    <source>
        <dbReference type="ARBA" id="ARBA00006484"/>
    </source>
</evidence>
<evidence type="ECO:0000256" key="2">
    <source>
        <dbReference type="ARBA" id="ARBA00023002"/>
    </source>
</evidence>
<dbReference type="RefSeq" id="WP_220161225.1">
    <property type="nucleotide sequence ID" value="NZ_CP080507.1"/>
</dbReference>